<dbReference type="InterPro" id="IPR039717">
    <property type="entry name" value="Hgh1"/>
</dbReference>
<dbReference type="Gene3D" id="1.25.10.10">
    <property type="entry name" value="Leucine-rich Repeat Variant"/>
    <property type="match status" value="1"/>
</dbReference>
<dbReference type="InterPro" id="IPR007206">
    <property type="entry name" value="Protein_HGH1_C"/>
</dbReference>
<accession>A0A4Y7NH60</accession>
<proteinExistence type="evidence at transcript level"/>
<dbReference type="Pfam" id="PF04063">
    <property type="entry name" value="DUF383"/>
    <property type="match status" value="1"/>
</dbReference>
<dbReference type="Pfam" id="PF04064">
    <property type="entry name" value="DUF384"/>
    <property type="match status" value="1"/>
</dbReference>
<dbReference type="AlphaFoldDB" id="A0A4Y7NH60"/>
<sequence length="346" mass="39258">MTELEELSQFLTLETRLDVKALALQQTLGTPDGRQLLINTSTILQNLCNLLNDSQKSIATDASLALINLSADEDVVDILDAEGSKIIENMLKIVVNPEHELADPACMVLSNISRTKCGSEKVFQEMGKNLDKYIDIFCQESFNQKGARLHYLAAVFSNLSQIPTMREYIVNPSKTCLQRLVSFTDYKDSIIRRGGVLGLIKNCCFETEHHTYLLSEAVDLLPKLLLPLAGPEEFDEEDNEKLPIDLQYLGEEKTRERDPDIRKALLEALTQLCATKSGREYLRSKNTYVILRELHKWEKDANVMAVLEHLVNIIIRYEHEIGHDNLKDVEVPEEIAEKFEALEPTL</sequence>
<dbReference type="SUPFAM" id="SSF48371">
    <property type="entry name" value="ARM repeat"/>
    <property type="match status" value="1"/>
</dbReference>
<comment type="similarity">
    <text evidence="1">Belongs to the HGH1 family.</text>
</comment>
<evidence type="ECO:0000259" key="4">
    <source>
        <dbReference type="Pfam" id="PF04064"/>
    </source>
</evidence>
<evidence type="ECO:0000256" key="1">
    <source>
        <dbReference type="ARBA" id="ARBA00006712"/>
    </source>
</evidence>
<feature type="domain" description="Protein HGH1 N-terminal" evidence="3">
    <location>
        <begin position="94"/>
        <end position="263"/>
    </location>
</feature>
<dbReference type="PANTHER" id="PTHR13387">
    <property type="entry name" value="PROTEIN HGH1 HOMOLOG"/>
    <property type="match status" value="1"/>
</dbReference>
<dbReference type="InterPro" id="IPR011989">
    <property type="entry name" value="ARM-like"/>
</dbReference>
<name>A0A4Y7NH60_9CRUS</name>
<dbReference type="InterPro" id="IPR016024">
    <property type="entry name" value="ARM-type_fold"/>
</dbReference>
<dbReference type="EMBL" id="LR022873">
    <property type="protein sequence ID" value="SVE92492.1"/>
    <property type="molecule type" value="mRNA"/>
</dbReference>
<organism evidence="5">
    <name type="scientific">Megafenestra aurita</name>
    <dbReference type="NCBI Taxonomy" id="2291010"/>
    <lineage>
        <taxon>Eukaryota</taxon>
        <taxon>Metazoa</taxon>
        <taxon>Ecdysozoa</taxon>
        <taxon>Arthropoda</taxon>
        <taxon>Crustacea</taxon>
        <taxon>Branchiopoda</taxon>
        <taxon>Diplostraca</taxon>
        <taxon>Cladocera</taxon>
        <taxon>Anomopoda</taxon>
        <taxon>Daphniidae</taxon>
        <taxon>Megafenestra</taxon>
    </lineage>
</organism>
<protein>
    <recommendedName>
        <fullName evidence="2">Protein HGH1 homolog</fullName>
    </recommendedName>
</protein>
<evidence type="ECO:0000313" key="5">
    <source>
        <dbReference type="EMBL" id="SVE92492.1"/>
    </source>
</evidence>
<dbReference type="InterPro" id="IPR007205">
    <property type="entry name" value="Protein_HGH1_N"/>
</dbReference>
<evidence type="ECO:0000259" key="3">
    <source>
        <dbReference type="Pfam" id="PF04063"/>
    </source>
</evidence>
<reference evidence="5" key="1">
    <citation type="submission" date="2018-08" db="EMBL/GenBank/DDBJ databases">
        <authorList>
            <person name="Cornetti L."/>
        </authorList>
    </citation>
    <scope>NUCLEOTIDE SEQUENCE</scope>
    <source>
        <strain evidence="5">CH-H-2</strain>
    </source>
</reference>
<evidence type="ECO:0000256" key="2">
    <source>
        <dbReference type="ARBA" id="ARBA00014076"/>
    </source>
</evidence>
<dbReference type="PANTHER" id="PTHR13387:SF9">
    <property type="entry name" value="PROTEIN HGH1 HOMOLOG"/>
    <property type="match status" value="1"/>
</dbReference>
<gene>
    <name evidence="5" type="primary">EOG090X08WK</name>
</gene>
<feature type="domain" description="Protein HGH1 C-terminal" evidence="4">
    <location>
        <begin position="268"/>
        <end position="321"/>
    </location>
</feature>